<dbReference type="EMBL" id="NBNE01017057">
    <property type="protein sequence ID" value="OWY92912.1"/>
    <property type="molecule type" value="Genomic_DNA"/>
</dbReference>
<comment type="caution">
    <text evidence="1">The sequence shown here is derived from an EMBL/GenBank/DDBJ whole genome shotgun (WGS) entry which is preliminary data.</text>
</comment>
<evidence type="ECO:0000313" key="2">
    <source>
        <dbReference type="Proteomes" id="UP000198211"/>
    </source>
</evidence>
<reference evidence="2" key="1">
    <citation type="submission" date="2017-03" db="EMBL/GenBank/DDBJ databases">
        <title>Phytopthora megakarya and P. palmivora, two closely related causual agents of cacao black pod achieved similar genome size and gene model numbers by different mechanisms.</title>
        <authorList>
            <person name="Ali S."/>
            <person name="Shao J."/>
            <person name="Larry D.J."/>
            <person name="Kronmiller B."/>
            <person name="Shen D."/>
            <person name="Strem M.D."/>
            <person name="Melnick R.L."/>
            <person name="Guiltinan M.J."/>
            <person name="Tyler B.M."/>
            <person name="Meinhardt L.W."/>
            <person name="Bailey B.A."/>
        </authorList>
    </citation>
    <scope>NUCLEOTIDE SEQUENCE [LARGE SCALE GENOMIC DNA]</scope>
    <source>
        <strain evidence="2">zdho120</strain>
    </source>
</reference>
<sequence length="156" mass="17896">MLPFSFQQICRLLLKARHENDDSEETVGLDKAILTKSRLLQSFNPGMLAQRYVSRYFQEENRVVLIWKMSSEGDGCFSRLYADETGWMCVQPSATGVSMEICVQQAPMRFGVNQHEPAMSKFYDLLRDSLEADKLEMTRCMERLLIDDIVAGINAE</sequence>
<dbReference type="OrthoDB" id="129548at2759"/>
<dbReference type="AlphaFoldDB" id="A0A225UIM5"/>
<organism evidence="1 2">
    <name type="scientific">Phytophthora megakarya</name>
    <dbReference type="NCBI Taxonomy" id="4795"/>
    <lineage>
        <taxon>Eukaryota</taxon>
        <taxon>Sar</taxon>
        <taxon>Stramenopiles</taxon>
        <taxon>Oomycota</taxon>
        <taxon>Peronosporomycetes</taxon>
        <taxon>Peronosporales</taxon>
        <taxon>Peronosporaceae</taxon>
        <taxon>Phytophthora</taxon>
    </lineage>
</organism>
<keyword evidence="2" id="KW-1185">Reference proteome</keyword>
<evidence type="ECO:0000313" key="1">
    <source>
        <dbReference type="EMBL" id="OWY92912.1"/>
    </source>
</evidence>
<name>A0A225UIM5_9STRA</name>
<accession>A0A225UIM5</accession>
<proteinExistence type="predicted"/>
<gene>
    <name evidence="1" type="ORF">PHMEG_00037877</name>
</gene>
<protein>
    <submittedName>
        <fullName evidence="1">Uncharacterized protein</fullName>
    </submittedName>
</protein>
<dbReference type="Proteomes" id="UP000198211">
    <property type="component" value="Unassembled WGS sequence"/>
</dbReference>